<keyword evidence="1" id="KW-0648">Protein biosynthesis</keyword>
<dbReference type="InterPro" id="IPR023398">
    <property type="entry name" value="TIF_eIF4e-like"/>
</dbReference>
<keyword evidence="1 3" id="KW-0396">Initiation factor</keyword>
<dbReference type="AlphaFoldDB" id="A0A4V2JXW0"/>
<protein>
    <submittedName>
        <fullName evidence="3">Translation initiation factor 4E</fullName>
    </submittedName>
</protein>
<dbReference type="PROSITE" id="PS00813">
    <property type="entry name" value="IF4E"/>
    <property type="match status" value="1"/>
</dbReference>
<dbReference type="Pfam" id="PF01652">
    <property type="entry name" value="IF4E"/>
    <property type="match status" value="1"/>
</dbReference>
<dbReference type="STRING" id="1176355.A0A4V2JXW0"/>
<accession>A0A4V2JXW0</accession>
<dbReference type="GO" id="GO:0000340">
    <property type="term" value="F:RNA 7-methylguanosine cap binding"/>
    <property type="evidence" value="ECO:0007669"/>
    <property type="project" value="TreeGrafter"/>
</dbReference>
<feature type="compositionally biased region" description="Basic and acidic residues" evidence="2">
    <location>
        <begin position="246"/>
        <end position="257"/>
    </location>
</feature>
<dbReference type="InterPro" id="IPR019770">
    <property type="entry name" value="TIF_eIF_4E_CS"/>
</dbReference>
<evidence type="ECO:0000256" key="1">
    <source>
        <dbReference type="RuleBase" id="RU004374"/>
    </source>
</evidence>
<evidence type="ECO:0000313" key="3">
    <source>
        <dbReference type="EMBL" id="TBU13322.1"/>
    </source>
</evidence>
<feature type="region of interest" description="Disordered" evidence="2">
    <location>
        <begin position="225"/>
        <end position="257"/>
    </location>
</feature>
<sequence>MNILFTTFEITTVNKSGFTKPLNDDFRSTIRHICTLKTIENLGYFLRYLKPIESCESVCDINVFKQGIQPLWEDENNLGGGKWIIKLRKEVGHRLLERLIIHLIKGPFSTTDVNGVVASIRPKFFILSIWTRTCPKTNEVKNIIKEIRNLLKVGNEVEVCFKDNDESLRDNSSFKNTTSWERASMGVIMRSEMHEEPIPPLKEEKREEDGAKNFKPKYKAPFILQGESTLEEPTNNINEESDLEEETKVVKEVEENI</sequence>
<dbReference type="InterPro" id="IPR001040">
    <property type="entry name" value="TIF_eIF_4E"/>
</dbReference>
<keyword evidence="1" id="KW-0694">RNA-binding</keyword>
<dbReference type="SUPFAM" id="SSF55418">
    <property type="entry name" value="eIF4e-like"/>
    <property type="match status" value="1"/>
</dbReference>
<reference evidence="3 4" key="1">
    <citation type="submission" date="2017-12" db="EMBL/GenBank/DDBJ databases">
        <authorList>
            <person name="Pombert J.-F."/>
            <person name="Haag K.L."/>
            <person name="Ebert D."/>
        </authorList>
    </citation>
    <scope>NUCLEOTIDE SEQUENCE [LARGE SCALE GENOMIC DNA]</scope>
    <source>
        <strain evidence="3">IL-G-3</strain>
    </source>
</reference>
<organism evidence="3 4">
    <name type="scientific">Hamiltosporidium tvaerminnensis</name>
    <dbReference type="NCBI Taxonomy" id="1176355"/>
    <lineage>
        <taxon>Eukaryota</taxon>
        <taxon>Fungi</taxon>
        <taxon>Fungi incertae sedis</taxon>
        <taxon>Microsporidia</taxon>
        <taxon>Dubosqiidae</taxon>
        <taxon>Hamiltosporidium</taxon>
    </lineage>
</organism>
<evidence type="ECO:0000313" key="4">
    <source>
        <dbReference type="Proteomes" id="UP000292282"/>
    </source>
</evidence>
<dbReference type="Proteomes" id="UP000292282">
    <property type="component" value="Unassembled WGS sequence"/>
</dbReference>
<dbReference type="EMBL" id="PITK01000468">
    <property type="protein sequence ID" value="TBU13322.1"/>
    <property type="molecule type" value="Genomic_DNA"/>
</dbReference>
<gene>
    <name evidence="3" type="ORF">CWI38_0468p0010</name>
</gene>
<evidence type="ECO:0000256" key="2">
    <source>
        <dbReference type="SAM" id="MobiDB-lite"/>
    </source>
</evidence>
<name>A0A4V2JXW0_9MICR</name>
<dbReference type="PANTHER" id="PTHR11960:SF18">
    <property type="entry name" value="EUKARYOTIC TRANSLATION INITIATION FACTOR 4E HOMOLOGOUS PROTEIN, ISOFORM B"/>
    <property type="match status" value="1"/>
</dbReference>
<dbReference type="VEuPathDB" id="MicrosporidiaDB:CWI38_0468p0010"/>
<dbReference type="GO" id="GO:0003743">
    <property type="term" value="F:translation initiation factor activity"/>
    <property type="evidence" value="ECO:0007669"/>
    <property type="project" value="UniProtKB-KW"/>
</dbReference>
<comment type="caution">
    <text evidence="3">The sequence shown here is derived from an EMBL/GenBank/DDBJ whole genome shotgun (WGS) entry which is preliminary data.</text>
</comment>
<keyword evidence="4" id="KW-1185">Reference proteome</keyword>
<dbReference type="OrthoDB" id="590761at2759"/>
<proteinExistence type="inferred from homology"/>
<dbReference type="Gene3D" id="3.30.760.10">
    <property type="entry name" value="RNA Cap, Translation Initiation Factor Eif4e"/>
    <property type="match status" value="1"/>
</dbReference>
<dbReference type="GO" id="GO:0016281">
    <property type="term" value="C:eukaryotic translation initiation factor 4F complex"/>
    <property type="evidence" value="ECO:0007669"/>
    <property type="project" value="TreeGrafter"/>
</dbReference>
<feature type="compositionally biased region" description="Polar residues" evidence="2">
    <location>
        <begin position="226"/>
        <end position="238"/>
    </location>
</feature>
<comment type="similarity">
    <text evidence="1">Belongs to the eukaryotic initiation factor 4E family.</text>
</comment>
<dbReference type="PANTHER" id="PTHR11960">
    <property type="entry name" value="EUKARYOTIC TRANSLATION INITIATION FACTOR 4E RELATED"/>
    <property type="match status" value="1"/>
</dbReference>